<reference evidence="3" key="2">
    <citation type="submission" date="2025-09" db="UniProtKB">
        <authorList>
            <consortium name="Ensembl"/>
        </authorList>
    </citation>
    <scope>IDENTIFICATION</scope>
</reference>
<dbReference type="InterPro" id="IPR029365">
    <property type="entry name" value="TMEM238"/>
</dbReference>
<protein>
    <recommendedName>
        <fullName evidence="5">Transmembrane protein 238</fullName>
    </recommendedName>
</protein>
<sequence>MQNISGCVKGLPRSEQDKDSTSLHPPQSAVPRPAQCRGASPSGSSCPDQVLGAAEGAGMGRGCGRCALFLLGALVLDAAGLALTLVGAVVQPARAGRPYGDCLVLSGALLLFLSLLCWLLWYTGNLSGVPASELPPGARSPLPGPRSSLLRLASKLSERLSQRRPPLAGPSPPAPTAGKYLKASLNCRRALTGPHSEGTCYFPCPHSSSKPSSGKVCRT</sequence>
<dbReference type="Pfam" id="PF15125">
    <property type="entry name" value="TMEM238"/>
    <property type="match status" value="1"/>
</dbReference>
<evidence type="ECO:0000256" key="1">
    <source>
        <dbReference type="SAM" id="MobiDB-lite"/>
    </source>
</evidence>
<dbReference type="AlphaFoldDB" id="A0A8C8RPB5"/>
<dbReference type="PANTHER" id="PTHR28613:SF2">
    <property type="entry name" value="TRANSMEMBRANE PROTEIN 238-LIKE"/>
    <property type="match status" value="1"/>
</dbReference>
<dbReference type="Proteomes" id="UP000694393">
    <property type="component" value="Unplaced"/>
</dbReference>
<dbReference type="Ensembl" id="ENSPCET00000008870.1">
    <property type="protein sequence ID" value="ENSPCEP00000008561.1"/>
    <property type="gene ID" value="ENSPCEG00000006874.1"/>
</dbReference>
<evidence type="ECO:0000256" key="2">
    <source>
        <dbReference type="SAM" id="Phobius"/>
    </source>
</evidence>
<keyword evidence="2" id="KW-0472">Membrane</keyword>
<name>A0A8C8RPB5_9SAUR</name>
<keyword evidence="4" id="KW-1185">Reference proteome</keyword>
<evidence type="ECO:0000313" key="3">
    <source>
        <dbReference type="Ensembl" id="ENSPCEP00000008561.1"/>
    </source>
</evidence>
<accession>A0A8C8RPB5</accession>
<organism evidence="3 4">
    <name type="scientific">Pelusios castaneus</name>
    <name type="common">West African mud turtle</name>
    <dbReference type="NCBI Taxonomy" id="367368"/>
    <lineage>
        <taxon>Eukaryota</taxon>
        <taxon>Metazoa</taxon>
        <taxon>Chordata</taxon>
        <taxon>Craniata</taxon>
        <taxon>Vertebrata</taxon>
        <taxon>Euteleostomi</taxon>
        <taxon>Archelosauria</taxon>
        <taxon>Testudinata</taxon>
        <taxon>Testudines</taxon>
        <taxon>Pleurodira</taxon>
        <taxon>Pelomedusidae</taxon>
        <taxon>Pelusios</taxon>
    </lineage>
</organism>
<evidence type="ECO:0000313" key="4">
    <source>
        <dbReference type="Proteomes" id="UP000694393"/>
    </source>
</evidence>
<reference evidence="3" key="1">
    <citation type="submission" date="2025-08" db="UniProtKB">
        <authorList>
            <consortium name="Ensembl"/>
        </authorList>
    </citation>
    <scope>IDENTIFICATION</scope>
</reference>
<keyword evidence="2" id="KW-1133">Transmembrane helix</keyword>
<keyword evidence="2" id="KW-0812">Transmembrane</keyword>
<feature type="compositionally biased region" description="Basic and acidic residues" evidence="1">
    <location>
        <begin position="12"/>
        <end position="21"/>
    </location>
</feature>
<feature type="transmembrane region" description="Helical" evidence="2">
    <location>
        <begin position="102"/>
        <end position="122"/>
    </location>
</feature>
<evidence type="ECO:0008006" key="5">
    <source>
        <dbReference type="Google" id="ProtNLM"/>
    </source>
</evidence>
<feature type="transmembrane region" description="Helical" evidence="2">
    <location>
        <begin position="67"/>
        <end position="90"/>
    </location>
</feature>
<proteinExistence type="predicted"/>
<feature type="region of interest" description="Disordered" evidence="1">
    <location>
        <begin position="1"/>
        <end position="45"/>
    </location>
</feature>
<dbReference type="PANTHER" id="PTHR28613">
    <property type="entry name" value="SI:CH211-232M10.4-RELATED"/>
    <property type="match status" value="1"/>
</dbReference>